<evidence type="ECO:0000313" key="3">
    <source>
        <dbReference type="Proteomes" id="UP000093309"/>
    </source>
</evidence>
<dbReference type="EMBL" id="LYPC01000011">
    <property type="protein sequence ID" value="OCT16406.1"/>
    <property type="molecule type" value="Genomic_DNA"/>
</dbReference>
<keyword evidence="3" id="KW-1185">Reference proteome</keyword>
<dbReference type="PANTHER" id="PTHR43143">
    <property type="entry name" value="METALLOPHOSPHOESTERASE, CALCINEURIN SUPERFAMILY"/>
    <property type="match status" value="1"/>
</dbReference>
<gene>
    <name evidence="2" type="ORF">A8709_02970</name>
</gene>
<proteinExistence type="predicted"/>
<sequence>MTKKYIDDAHSHISLRPWFGQLQEAKGGDYDFAIISDRTGGAVQGMFEKGLEAAQKLNPEFIISIGDIVEGYWTDEVEAHEEWDRMDALLEGVGIPLFQTVGNHDYSTSTMKRVWRERKGVDYYAFRYGKSLFLVLNTEAEDYVHDEKMVGFIQMINRHLIKNPELTFAEATKAVFGEQASNNMTMTEDWLIQPHLSSVQIDFFEKVIADNTDVEWTFVCLHQPAWKKDDPLFTRLENLLNGRQFTVVAGHVHYLEVTEKNGSQYIQMGKTGGLHCFKGKGDIHHILSVKMRNGVPNIEVILLEGEGGTESLDGYMKSKSEQL</sequence>
<dbReference type="AlphaFoldDB" id="A0A1C1A775"/>
<dbReference type="GO" id="GO:0016787">
    <property type="term" value="F:hydrolase activity"/>
    <property type="evidence" value="ECO:0007669"/>
    <property type="project" value="InterPro"/>
</dbReference>
<dbReference type="RefSeq" id="WP_065851178.1">
    <property type="nucleotide sequence ID" value="NZ_LYPC01000011.1"/>
</dbReference>
<comment type="caution">
    <text evidence="2">The sequence shown here is derived from an EMBL/GenBank/DDBJ whole genome shotgun (WGS) entry which is preliminary data.</text>
</comment>
<dbReference type="OrthoDB" id="9816081at2"/>
<dbReference type="STRING" id="512399.A8709_02970"/>
<name>A0A1C1A775_9BACL</name>
<dbReference type="PANTHER" id="PTHR43143:SF1">
    <property type="entry name" value="SERINE_THREONINE-PROTEIN PHOSPHATASE CPPED1"/>
    <property type="match status" value="1"/>
</dbReference>
<dbReference type="InterPro" id="IPR029052">
    <property type="entry name" value="Metallo-depent_PP-like"/>
</dbReference>
<protein>
    <recommendedName>
        <fullName evidence="1">Calcineurin-like phosphoesterase domain-containing protein</fullName>
    </recommendedName>
</protein>
<accession>A0A1C1A775</accession>
<reference evidence="3" key="1">
    <citation type="submission" date="2016-05" db="EMBL/GenBank/DDBJ databases">
        <title>Paenibacillus oryzae. sp. nov., isolated from the rice root.</title>
        <authorList>
            <person name="Zhang J."/>
            <person name="Zhang X."/>
        </authorList>
    </citation>
    <scope>NUCLEOTIDE SEQUENCE [LARGE SCALE GENOMIC DNA]</scope>
    <source>
        <strain evidence="3">KCTC13222</strain>
    </source>
</reference>
<dbReference type="InterPro" id="IPR051918">
    <property type="entry name" value="STPP_CPPED1"/>
</dbReference>
<dbReference type="SUPFAM" id="SSF56300">
    <property type="entry name" value="Metallo-dependent phosphatases"/>
    <property type="match status" value="1"/>
</dbReference>
<evidence type="ECO:0000313" key="2">
    <source>
        <dbReference type="EMBL" id="OCT16406.1"/>
    </source>
</evidence>
<dbReference type="InterPro" id="IPR004843">
    <property type="entry name" value="Calcineurin-like_PHP"/>
</dbReference>
<feature type="domain" description="Calcineurin-like phosphoesterase" evidence="1">
    <location>
        <begin position="54"/>
        <end position="254"/>
    </location>
</feature>
<dbReference type="Gene3D" id="3.60.21.10">
    <property type="match status" value="1"/>
</dbReference>
<organism evidence="2 3">
    <name type="scientific">Paenibacillus pectinilyticus</name>
    <dbReference type="NCBI Taxonomy" id="512399"/>
    <lineage>
        <taxon>Bacteria</taxon>
        <taxon>Bacillati</taxon>
        <taxon>Bacillota</taxon>
        <taxon>Bacilli</taxon>
        <taxon>Bacillales</taxon>
        <taxon>Paenibacillaceae</taxon>
        <taxon>Paenibacillus</taxon>
    </lineage>
</organism>
<evidence type="ECO:0000259" key="1">
    <source>
        <dbReference type="Pfam" id="PF00149"/>
    </source>
</evidence>
<dbReference type="Proteomes" id="UP000093309">
    <property type="component" value="Unassembled WGS sequence"/>
</dbReference>
<dbReference type="Pfam" id="PF00149">
    <property type="entry name" value="Metallophos"/>
    <property type="match status" value="1"/>
</dbReference>